<dbReference type="KEGG" id="ntg:NSCAC_0517"/>
<dbReference type="Proteomes" id="UP000516072">
    <property type="component" value="Chromosome"/>
</dbReference>
<feature type="active site" evidence="9">
    <location>
        <position position="133"/>
    </location>
</feature>
<dbReference type="HAMAP" id="MF_00161">
    <property type="entry name" value="LspA"/>
    <property type="match status" value="1"/>
</dbReference>
<proteinExistence type="inferred from homology"/>
<dbReference type="NCBIfam" id="TIGR00077">
    <property type="entry name" value="lspA"/>
    <property type="match status" value="1"/>
</dbReference>
<gene>
    <name evidence="9 12" type="primary">lspA</name>
    <name evidence="12" type="ORF">NSCAC_0517</name>
</gene>
<accession>A0A7G1Q8H3</accession>
<reference evidence="12 13" key="1">
    <citation type="submission" date="2020-03" db="EMBL/GenBank/DDBJ databases">
        <authorList>
            <person name="Picone N."/>
        </authorList>
    </citation>
    <scope>NUCLEOTIDE SEQUENCE [LARGE SCALE GENOMIC DNA]</scope>
    <source>
        <strain evidence="12">NSCAC1</strain>
    </source>
</reference>
<comment type="pathway">
    <text evidence="9">Protein modification; lipoprotein biosynthesis (signal peptide cleavage).</text>
</comment>
<sequence>MFKWLNLSLLIIVADQIAKYLAEANLSLYQPVAIFPFFNLTLAHNPGAAFSFLADAGGWQRWFFLAIALMVSCILFIWLYKTKNNNLKESLPISLILGGAIGNIIDRFIHGYVIDFIDLYYKNWHWPAFNIADSAITVGVTFLVINSLAQRE</sequence>
<keyword evidence="2 9" id="KW-1003">Cell membrane</keyword>
<keyword evidence="8 9" id="KW-0472">Membrane</keyword>
<dbReference type="InterPro" id="IPR001872">
    <property type="entry name" value="Peptidase_A8"/>
</dbReference>
<dbReference type="EMBL" id="LR778175">
    <property type="protein sequence ID" value="CAB1275140.1"/>
    <property type="molecule type" value="Genomic_DNA"/>
</dbReference>
<protein>
    <recommendedName>
        <fullName evidence="9">Lipoprotein signal peptidase</fullName>
        <ecNumber evidence="9">3.4.23.36</ecNumber>
    </recommendedName>
    <alternativeName>
        <fullName evidence="9">Prolipoprotein signal peptidase</fullName>
    </alternativeName>
    <alternativeName>
        <fullName evidence="9">Signal peptidase II</fullName>
        <shortName evidence="9">SPase II</shortName>
    </alternativeName>
</protein>
<comment type="subcellular location">
    <subcellularLocation>
        <location evidence="9">Cell membrane</location>
        <topology evidence="9">Multi-pass membrane protein</topology>
    </subcellularLocation>
</comment>
<dbReference type="GO" id="GO:0006508">
    <property type="term" value="P:proteolysis"/>
    <property type="evidence" value="ECO:0007669"/>
    <property type="project" value="UniProtKB-KW"/>
</dbReference>
<feature type="transmembrane region" description="Helical" evidence="9">
    <location>
        <begin position="62"/>
        <end position="80"/>
    </location>
</feature>
<comment type="function">
    <text evidence="9 10">This protein specifically catalyzes the removal of signal peptides from prolipoproteins.</text>
</comment>
<dbReference type="RefSeq" id="WP_197744868.1">
    <property type="nucleotide sequence ID" value="NZ_LR778175.1"/>
</dbReference>
<dbReference type="PANTHER" id="PTHR33695:SF1">
    <property type="entry name" value="LIPOPROTEIN SIGNAL PEPTIDASE"/>
    <property type="match status" value="1"/>
</dbReference>
<evidence type="ECO:0000256" key="3">
    <source>
        <dbReference type="ARBA" id="ARBA00022670"/>
    </source>
</evidence>
<evidence type="ECO:0000256" key="5">
    <source>
        <dbReference type="ARBA" id="ARBA00022750"/>
    </source>
</evidence>
<dbReference type="PRINTS" id="PR00781">
    <property type="entry name" value="LIPOSIGPTASE"/>
</dbReference>
<keyword evidence="5 9" id="KW-0064">Aspartyl protease</keyword>
<dbReference type="PANTHER" id="PTHR33695">
    <property type="entry name" value="LIPOPROTEIN SIGNAL PEPTIDASE"/>
    <property type="match status" value="1"/>
</dbReference>
<feature type="transmembrane region" description="Helical" evidence="9">
    <location>
        <begin position="92"/>
        <end position="114"/>
    </location>
</feature>
<evidence type="ECO:0000256" key="9">
    <source>
        <dbReference type="HAMAP-Rule" id="MF_00161"/>
    </source>
</evidence>
<evidence type="ECO:0000313" key="13">
    <source>
        <dbReference type="Proteomes" id="UP000516072"/>
    </source>
</evidence>
<evidence type="ECO:0000256" key="4">
    <source>
        <dbReference type="ARBA" id="ARBA00022692"/>
    </source>
</evidence>
<evidence type="ECO:0000256" key="2">
    <source>
        <dbReference type="ARBA" id="ARBA00022475"/>
    </source>
</evidence>
<keyword evidence="7 9" id="KW-1133">Transmembrane helix</keyword>
<dbReference type="GO" id="GO:0005886">
    <property type="term" value="C:plasma membrane"/>
    <property type="evidence" value="ECO:0007669"/>
    <property type="project" value="UniProtKB-SubCell"/>
</dbReference>
<keyword evidence="6 9" id="KW-0378">Hydrolase</keyword>
<dbReference type="Pfam" id="PF01252">
    <property type="entry name" value="Peptidase_A8"/>
    <property type="match status" value="1"/>
</dbReference>
<feature type="transmembrane region" description="Helical" evidence="9">
    <location>
        <begin position="126"/>
        <end position="149"/>
    </location>
</feature>
<evidence type="ECO:0000256" key="8">
    <source>
        <dbReference type="ARBA" id="ARBA00023136"/>
    </source>
</evidence>
<dbReference type="UniPathway" id="UPA00665"/>
<name>A0A7G1Q8H3_9GAMM</name>
<keyword evidence="13" id="KW-1185">Reference proteome</keyword>
<evidence type="ECO:0000256" key="11">
    <source>
        <dbReference type="RuleBase" id="RU004181"/>
    </source>
</evidence>
<keyword evidence="4 9" id="KW-0812">Transmembrane</keyword>
<evidence type="ECO:0000256" key="10">
    <source>
        <dbReference type="RuleBase" id="RU000594"/>
    </source>
</evidence>
<evidence type="ECO:0000313" key="12">
    <source>
        <dbReference type="EMBL" id="CAB1275140.1"/>
    </source>
</evidence>
<dbReference type="PROSITE" id="PS00855">
    <property type="entry name" value="SPASE_II"/>
    <property type="match status" value="1"/>
</dbReference>
<evidence type="ECO:0000256" key="6">
    <source>
        <dbReference type="ARBA" id="ARBA00022801"/>
    </source>
</evidence>
<comment type="catalytic activity">
    <reaction evidence="9 10">
        <text>Release of signal peptides from bacterial membrane prolipoproteins. Hydrolyzes -Xaa-Yaa-Zaa-|-(S,diacylglyceryl)Cys-, in which Xaa is hydrophobic (preferably Leu), and Yaa (Ala or Ser) and Zaa (Gly or Ala) have small, neutral side chains.</text>
        <dbReference type="EC" id="3.4.23.36"/>
    </reaction>
</comment>
<evidence type="ECO:0000256" key="1">
    <source>
        <dbReference type="ARBA" id="ARBA00006139"/>
    </source>
</evidence>
<dbReference type="GO" id="GO:0004190">
    <property type="term" value="F:aspartic-type endopeptidase activity"/>
    <property type="evidence" value="ECO:0007669"/>
    <property type="project" value="UniProtKB-UniRule"/>
</dbReference>
<organism evidence="12 13">
    <name type="scientific">Candidatus Nitrosacidococcus tergens</name>
    <dbReference type="NCBI Taxonomy" id="553981"/>
    <lineage>
        <taxon>Bacteria</taxon>
        <taxon>Pseudomonadati</taxon>
        <taxon>Pseudomonadota</taxon>
        <taxon>Gammaproteobacteria</taxon>
        <taxon>Chromatiales</taxon>
        <taxon>Chromatiaceae</taxon>
        <taxon>Candidatus Nitrosacidococcus</taxon>
    </lineage>
</organism>
<comment type="caution">
    <text evidence="9">Lacks conserved residue(s) required for the propagation of feature annotation.</text>
</comment>
<comment type="similarity">
    <text evidence="1 9 11">Belongs to the peptidase A8 family.</text>
</comment>
<keyword evidence="12" id="KW-0449">Lipoprotein</keyword>
<feature type="active site" evidence="9">
    <location>
        <position position="115"/>
    </location>
</feature>
<evidence type="ECO:0000256" key="7">
    <source>
        <dbReference type="ARBA" id="ARBA00022989"/>
    </source>
</evidence>
<dbReference type="EC" id="3.4.23.36" evidence="9"/>
<keyword evidence="3 9" id="KW-0645">Protease</keyword>
<dbReference type="AlphaFoldDB" id="A0A7G1Q8H3"/>